<dbReference type="PANTHER" id="PTHR37066:SF1">
    <property type="entry name" value="LNS2_PITP DOMAIN-CONTAINING PROTEIN"/>
    <property type="match status" value="1"/>
</dbReference>
<gene>
    <name evidence="1" type="ORF">V7S43_014235</name>
</gene>
<keyword evidence="2" id="KW-1185">Reference proteome</keyword>
<proteinExistence type="predicted"/>
<organism evidence="1 2">
    <name type="scientific">Phytophthora oleae</name>
    <dbReference type="NCBI Taxonomy" id="2107226"/>
    <lineage>
        <taxon>Eukaryota</taxon>
        <taxon>Sar</taxon>
        <taxon>Stramenopiles</taxon>
        <taxon>Oomycota</taxon>
        <taxon>Peronosporomycetes</taxon>
        <taxon>Peronosporales</taxon>
        <taxon>Peronosporaceae</taxon>
        <taxon>Phytophthora</taxon>
    </lineage>
</organism>
<dbReference type="EMBL" id="JBIMZQ010000039">
    <property type="protein sequence ID" value="KAL3660833.1"/>
    <property type="molecule type" value="Genomic_DNA"/>
</dbReference>
<evidence type="ECO:0000313" key="2">
    <source>
        <dbReference type="Proteomes" id="UP001632037"/>
    </source>
</evidence>
<dbReference type="PANTHER" id="PTHR37066">
    <property type="entry name" value="HELICASE-ASSOCIATED"/>
    <property type="match status" value="1"/>
</dbReference>
<protein>
    <recommendedName>
        <fullName evidence="3">Helicase-associated domain-containing protein</fullName>
    </recommendedName>
</protein>
<comment type="caution">
    <text evidence="1">The sequence shown here is derived from an EMBL/GenBank/DDBJ whole genome shotgun (WGS) entry which is preliminary data.</text>
</comment>
<evidence type="ECO:0008006" key="3">
    <source>
        <dbReference type="Google" id="ProtNLM"/>
    </source>
</evidence>
<sequence>MLRFVVAARRHLRVRPLQLAPVPNHLTSVLTHGPPLCKDFRRHYSSSESAPYQVPSVIRPESSLVWQKTVNPALLTYLKLKKDLLIPIKFTVPENDSNWPEETWGYPLGKHAERLRLCWRKGNQLPDFAVQDLLEMNFAFDFSQYKWDHSIMPALRRYYEVYGHSDVPRHFHIKPGDSKWHETLWGLNLGYRVNDIRNRGDFKAHVEKDREALMRINFCLESTIADRDWDTLVLPSLRVYWLEFGHCDVPQSFEVPDCPPWPKVSAGLRLGYIVKNMRRKKTYAKQSARDADVLKTLDFVWDHFWTNWNDRIFPALQTFKLEKRHNNIPVAFVMPCTMPWPEDRTNFKSETLQQHPPPLRLF</sequence>
<name>A0ABD3F289_9STRA</name>
<dbReference type="Proteomes" id="UP001632037">
    <property type="component" value="Unassembled WGS sequence"/>
</dbReference>
<evidence type="ECO:0000313" key="1">
    <source>
        <dbReference type="EMBL" id="KAL3660833.1"/>
    </source>
</evidence>
<accession>A0ABD3F289</accession>
<dbReference type="AlphaFoldDB" id="A0ABD3F289"/>
<reference evidence="1 2" key="1">
    <citation type="submission" date="2024-09" db="EMBL/GenBank/DDBJ databases">
        <title>Genome sequencing and assembly of Phytophthora oleae, isolate VK10A, causative agent of rot of olive drupes.</title>
        <authorList>
            <person name="Conti Taguali S."/>
            <person name="Riolo M."/>
            <person name="La Spada F."/>
            <person name="Cacciola S.O."/>
            <person name="Dionisio G."/>
        </authorList>
    </citation>
    <scope>NUCLEOTIDE SEQUENCE [LARGE SCALE GENOMIC DNA]</scope>
    <source>
        <strain evidence="1 2">VK10A</strain>
    </source>
</reference>